<feature type="domain" description="Histidine kinase" evidence="14">
    <location>
        <begin position="338"/>
        <end position="560"/>
    </location>
</feature>
<dbReference type="SUPFAM" id="SSF52172">
    <property type="entry name" value="CheY-like"/>
    <property type="match status" value="1"/>
</dbReference>
<keyword evidence="19" id="KW-1185">Reference proteome</keyword>
<keyword evidence="5" id="KW-0808">Transferase</keyword>
<dbReference type="EC" id="2.7.13.3" evidence="3"/>
<comment type="catalytic activity">
    <reaction evidence="1">
        <text>ATP + protein L-histidine = ADP + protein N-phospho-L-histidine.</text>
        <dbReference type="EC" id="2.7.13.3"/>
    </reaction>
</comment>
<evidence type="ECO:0000259" key="15">
    <source>
        <dbReference type="PROSITE" id="PS50110"/>
    </source>
</evidence>
<dbReference type="FunFam" id="3.30.565.10:FF:000010">
    <property type="entry name" value="Sensor histidine kinase RcsC"/>
    <property type="match status" value="1"/>
</dbReference>
<gene>
    <name evidence="18" type="ORF">FHS48_002320</name>
</gene>
<evidence type="ECO:0000313" key="19">
    <source>
        <dbReference type="Proteomes" id="UP000544872"/>
    </source>
</evidence>
<dbReference type="AlphaFoldDB" id="A0A7W9ZGN1"/>
<feature type="modified residue" description="4-aspartylphosphate" evidence="13">
    <location>
        <position position="83"/>
    </location>
</feature>
<evidence type="ECO:0000256" key="7">
    <source>
        <dbReference type="ARBA" id="ARBA00022741"/>
    </source>
</evidence>
<keyword evidence="4 13" id="KW-0597">Phosphoprotein</keyword>
<dbReference type="InterPro" id="IPR011006">
    <property type="entry name" value="CheY-like_superfamily"/>
</dbReference>
<dbReference type="InterPro" id="IPR001610">
    <property type="entry name" value="PAC"/>
</dbReference>
<keyword evidence="9" id="KW-0067">ATP-binding</keyword>
<dbReference type="Proteomes" id="UP000544872">
    <property type="component" value="Unassembled WGS sequence"/>
</dbReference>
<feature type="domain" description="PAS" evidence="16">
    <location>
        <begin position="190"/>
        <end position="235"/>
    </location>
</feature>
<evidence type="ECO:0000256" key="12">
    <source>
        <dbReference type="ARBA" id="ARBA00023136"/>
    </source>
</evidence>
<evidence type="ECO:0000256" key="10">
    <source>
        <dbReference type="ARBA" id="ARBA00022989"/>
    </source>
</evidence>
<evidence type="ECO:0000259" key="16">
    <source>
        <dbReference type="PROSITE" id="PS50112"/>
    </source>
</evidence>
<dbReference type="CDD" id="cd00130">
    <property type="entry name" value="PAS"/>
    <property type="match status" value="1"/>
</dbReference>
<evidence type="ECO:0000256" key="6">
    <source>
        <dbReference type="ARBA" id="ARBA00022692"/>
    </source>
</evidence>
<dbReference type="PRINTS" id="PR00344">
    <property type="entry name" value="BCTRLSENSOR"/>
</dbReference>
<dbReference type="CDD" id="cd16922">
    <property type="entry name" value="HATPase_EvgS-ArcB-TorS-like"/>
    <property type="match status" value="1"/>
</dbReference>
<dbReference type="PROSITE" id="PS50113">
    <property type="entry name" value="PAC"/>
    <property type="match status" value="1"/>
</dbReference>
<dbReference type="FunFam" id="1.10.287.130:FF:000004">
    <property type="entry name" value="Ethylene receptor 1"/>
    <property type="match status" value="1"/>
</dbReference>
<keyword evidence="12" id="KW-0472">Membrane</keyword>
<evidence type="ECO:0000256" key="3">
    <source>
        <dbReference type="ARBA" id="ARBA00012438"/>
    </source>
</evidence>
<dbReference type="SUPFAM" id="SSF55874">
    <property type="entry name" value="ATPase domain of HSP90 chaperone/DNA topoisomerase II/histidine kinase"/>
    <property type="match status" value="1"/>
</dbReference>
<evidence type="ECO:0000256" key="1">
    <source>
        <dbReference type="ARBA" id="ARBA00000085"/>
    </source>
</evidence>
<dbReference type="SUPFAM" id="SSF47384">
    <property type="entry name" value="Homodimeric domain of signal transducing histidine kinase"/>
    <property type="match status" value="1"/>
</dbReference>
<dbReference type="GO" id="GO:0016020">
    <property type="term" value="C:membrane"/>
    <property type="evidence" value="ECO:0007669"/>
    <property type="project" value="UniProtKB-SubCell"/>
</dbReference>
<proteinExistence type="predicted"/>
<dbReference type="InterPro" id="IPR004358">
    <property type="entry name" value="Sig_transdc_His_kin-like_C"/>
</dbReference>
<dbReference type="InterPro" id="IPR003594">
    <property type="entry name" value="HATPase_dom"/>
</dbReference>
<organism evidence="18 19">
    <name type="scientific">Novispirillum itersonii</name>
    <name type="common">Aquaspirillum itersonii</name>
    <dbReference type="NCBI Taxonomy" id="189"/>
    <lineage>
        <taxon>Bacteria</taxon>
        <taxon>Pseudomonadati</taxon>
        <taxon>Pseudomonadota</taxon>
        <taxon>Alphaproteobacteria</taxon>
        <taxon>Rhodospirillales</taxon>
        <taxon>Novispirillaceae</taxon>
        <taxon>Novispirillum</taxon>
    </lineage>
</organism>
<keyword evidence="6" id="KW-0812">Transmembrane</keyword>
<dbReference type="InterPro" id="IPR036641">
    <property type="entry name" value="HPT_dom_sf"/>
</dbReference>
<dbReference type="NCBIfam" id="TIGR00229">
    <property type="entry name" value="sensory_box"/>
    <property type="match status" value="2"/>
</dbReference>
<dbReference type="SUPFAM" id="SSF55785">
    <property type="entry name" value="PYP-like sensor domain (PAS domain)"/>
    <property type="match status" value="1"/>
</dbReference>
<protein>
    <recommendedName>
        <fullName evidence="3">histidine kinase</fullName>
        <ecNumber evidence="3">2.7.13.3</ecNumber>
    </recommendedName>
</protein>
<dbReference type="PANTHER" id="PTHR43047:SF78">
    <property type="entry name" value="SENSORY_REGULATORY PROTEIN RPFC"/>
    <property type="match status" value="1"/>
</dbReference>
<dbReference type="Pfam" id="PF00512">
    <property type="entry name" value="HisKA"/>
    <property type="match status" value="1"/>
</dbReference>
<evidence type="ECO:0000256" key="11">
    <source>
        <dbReference type="ARBA" id="ARBA00023012"/>
    </source>
</evidence>
<feature type="domain" description="PAC" evidence="17">
    <location>
        <begin position="270"/>
        <end position="320"/>
    </location>
</feature>
<comment type="caution">
    <text evidence="18">The sequence shown here is derived from an EMBL/GenBank/DDBJ whole genome shotgun (WGS) entry which is preliminary data.</text>
</comment>
<dbReference type="SMART" id="SM00086">
    <property type="entry name" value="PAC"/>
    <property type="match status" value="1"/>
</dbReference>
<dbReference type="Gene3D" id="3.30.565.10">
    <property type="entry name" value="Histidine kinase-like ATPase, C-terminal domain"/>
    <property type="match status" value="1"/>
</dbReference>
<dbReference type="InterPro" id="IPR000014">
    <property type="entry name" value="PAS"/>
</dbReference>
<dbReference type="InterPro" id="IPR003661">
    <property type="entry name" value="HisK_dim/P_dom"/>
</dbReference>
<dbReference type="GO" id="GO:0006355">
    <property type="term" value="P:regulation of DNA-templated transcription"/>
    <property type="evidence" value="ECO:0007669"/>
    <property type="project" value="InterPro"/>
</dbReference>
<dbReference type="InterPro" id="IPR013767">
    <property type="entry name" value="PAS_fold"/>
</dbReference>
<feature type="domain" description="Response regulatory" evidence="15">
    <location>
        <begin position="28"/>
        <end position="152"/>
    </location>
</feature>
<evidence type="ECO:0000256" key="2">
    <source>
        <dbReference type="ARBA" id="ARBA00004370"/>
    </source>
</evidence>
<dbReference type="PANTHER" id="PTHR43047">
    <property type="entry name" value="TWO-COMPONENT HISTIDINE PROTEIN KINASE"/>
    <property type="match status" value="1"/>
</dbReference>
<dbReference type="SMART" id="SM00091">
    <property type="entry name" value="PAS"/>
    <property type="match status" value="1"/>
</dbReference>
<dbReference type="PROSITE" id="PS50110">
    <property type="entry name" value="RESPONSE_REGULATORY"/>
    <property type="match status" value="1"/>
</dbReference>
<dbReference type="Gene3D" id="1.10.287.130">
    <property type="match status" value="1"/>
</dbReference>
<name>A0A7W9ZGN1_NOVIT</name>
<keyword evidence="8 18" id="KW-0418">Kinase</keyword>
<dbReference type="Pfam" id="PF02518">
    <property type="entry name" value="HATPase_c"/>
    <property type="match status" value="1"/>
</dbReference>
<keyword evidence="10" id="KW-1133">Transmembrane helix</keyword>
<evidence type="ECO:0000256" key="9">
    <source>
        <dbReference type="ARBA" id="ARBA00022840"/>
    </source>
</evidence>
<evidence type="ECO:0000256" key="13">
    <source>
        <dbReference type="PROSITE-ProRule" id="PRU00169"/>
    </source>
</evidence>
<evidence type="ECO:0000259" key="17">
    <source>
        <dbReference type="PROSITE" id="PS50113"/>
    </source>
</evidence>
<dbReference type="InterPro" id="IPR001789">
    <property type="entry name" value="Sig_transdc_resp-reg_receiver"/>
</dbReference>
<evidence type="ECO:0000259" key="14">
    <source>
        <dbReference type="PROSITE" id="PS50109"/>
    </source>
</evidence>
<keyword evidence="11" id="KW-0902">Two-component regulatory system</keyword>
<dbReference type="SUPFAM" id="SSF47226">
    <property type="entry name" value="Histidine-containing phosphotransfer domain, HPT domain"/>
    <property type="match status" value="1"/>
</dbReference>
<dbReference type="Gene3D" id="3.30.450.20">
    <property type="entry name" value="PAS domain"/>
    <property type="match status" value="1"/>
</dbReference>
<dbReference type="InterPro" id="IPR036097">
    <property type="entry name" value="HisK_dim/P_sf"/>
</dbReference>
<dbReference type="Pfam" id="PF00989">
    <property type="entry name" value="PAS"/>
    <property type="match status" value="1"/>
</dbReference>
<dbReference type="PROSITE" id="PS50109">
    <property type="entry name" value="HIS_KIN"/>
    <property type="match status" value="1"/>
</dbReference>
<dbReference type="Gene3D" id="3.40.50.2300">
    <property type="match status" value="1"/>
</dbReference>
<dbReference type="PROSITE" id="PS50112">
    <property type="entry name" value="PAS"/>
    <property type="match status" value="1"/>
</dbReference>
<dbReference type="RefSeq" id="WP_184263711.1">
    <property type="nucleotide sequence ID" value="NZ_JACIIX010000008.1"/>
</dbReference>
<dbReference type="GO" id="GO:0005524">
    <property type="term" value="F:ATP binding"/>
    <property type="evidence" value="ECO:0007669"/>
    <property type="project" value="UniProtKB-KW"/>
</dbReference>
<reference evidence="18 19" key="1">
    <citation type="submission" date="2020-08" db="EMBL/GenBank/DDBJ databases">
        <title>Genomic Encyclopedia of Type Strains, Phase IV (KMG-IV): sequencing the most valuable type-strain genomes for metagenomic binning, comparative biology and taxonomic classification.</title>
        <authorList>
            <person name="Goeker M."/>
        </authorList>
    </citation>
    <scope>NUCLEOTIDE SEQUENCE [LARGE SCALE GENOMIC DNA]</scope>
    <source>
        <strain evidence="18 19">DSM 11590</strain>
    </source>
</reference>
<dbReference type="SMART" id="SM00388">
    <property type="entry name" value="HisKA"/>
    <property type="match status" value="1"/>
</dbReference>
<dbReference type="EMBL" id="JACIIX010000008">
    <property type="protein sequence ID" value="MBB6210890.1"/>
    <property type="molecule type" value="Genomic_DNA"/>
</dbReference>
<accession>A0A7W9ZGN1</accession>
<dbReference type="InterPro" id="IPR005467">
    <property type="entry name" value="His_kinase_dom"/>
</dbReference>
<keyword evidence="7" id="KW-0547">Nucleotide-binding</keyword>
<dbReference type="InterPro" id="IPR000700">
    <property type="entry name" value="PAS-assoc_C"/>
</dbReference>
<evidence type="ECO:0000256" key="8">
    <source>
        <dbReference type="ARBA" id="ARBA00022777"/>
    </source>
</evidence>
<dbReference type="SMART" id="SM00387">
    <property type="entry name" value="HATPase_c"/>
    <property type="match status" value="1"/>
</dbReference>
<evidence type="ECO:0000256" key="4">
    <source>
        <dbReference type="ARBA" id="ARBA00022553"/>
    </source>
</evidence>
<evidence type="ECO:0000256" key="5">
    <source>
        <dbReference type="ARBA" id="ARBA00022679"/>
    </source>
</evidence>
<dbReference type="GO" id="GO:0000155">
    <property type="term" value="F:phosphorelay sensor kinase activity"/>
    <property type="evidence" value="ECO:0007669"/>
    <property type="project" value="InterPro"/>
</dbReference>
<sequence>MRPADDDVLVYQPEAETAAEQETGVAWKVLVVDDDAEIHHVTRIVLDGFVFRNRPLKIISAFSARQARERLAEHPDTAVMLLDVVMETDDAGLALVSEVRGAMGLEALRIVLRTGQPGQAPERDVILRYDINDYKSKTELTAQKLLTVTVAALRAYEGISSLHDSQRILADTNAELERQVTQRTRDLAASEAHYRALLEGIPEGVIAVDGWGLIRSVSPSAEAVFGMTAENLTGKPFPLLFDTATAADLKPLWGPPADGAAATACLIGRGAMEVRGRHADGRLFPMDLSINRLEYADTVQYVATVRDVTSRHDYQEALRQAKRDAEQAARAKSEFLAVMSHEIRTPLNGIIGMAQILSDSLDDEGQKDFARIILSSGESLLKVLNDILDFSKLESGRVTLEDRPFHIAGMVEETAALMETTARDKGIVLTTLLRGDVAVQVTGDEGRLRQVLLNLLSNAVKFTERGEVRVEMTCQTAEDGLSASVDLAVVDTGIGIAPEDQAHLFQHFIQANSTISRRFGGTGLGLAISQKIIAAMGGTIGVDSTPGAGARFTVRVALPVAGADLAIFDEAALDVLTMALGPEGVTDLMRLFLNDADRLLQVIGDCLTGEDGGFVMTPAMELARTSDRLGCTMLAAQARQLLVEEDPARLASHAKGLWLVMARTRQGLVARFPDLDGDSG</sequence>
<comment type="subcellular location">
    <subcellularLocation>
        <location evidence="2">Membrane</location>
    </subcellularLocation>
</comment>
<evidence type="ECO:0000313" key="18">
    <source>
        <dbReference type="EMBL" id="MBB6210890.1"/>
    </source>
</evidence>
<dbReference type="CDD" id="cd00082">
    <property type="entry name" value="HisKA"/>
    <property type="match status" value="1"/>
</dbReference>
<dbReference type="InterPro" id="IPR036890">
    <property type="entry name" value="HATPase_C_sf"/>
</dbReference>
<dbReference type="InterPro" id="IPR035965">
    <property type="entry name" value="PAS-like_dom_sf"/>
</dbReference>